<dbReference type="AlphaFoldDB" id="A2E142"/>
<evidence type="ECO:0000313" key="2">
    <source>
        <dbReference type="EMBL" id="EAY13674.1"/>
    </source>
</evidence>
<evidence type="ECO:0000256" key="1">
    <source>
        <dbReference type="SAM" id="Coils"/>
    </source>
</evidence>
<dbReference type="SMR" id="A2E142"/>
<protein>
    <submittedName>
        <fullName evidence="2">Uncharacterized protein</fullName>
    </submittedName>
</protein>
<accession>A2E142</accession>
<dbReference type="Proteomes" id="UP000001542">
    <property type="component" value="Unassembled WGS sequence"/>
</dbReference>
<dbReference type="VEuPathDB" id="TrichDB:TVAG_388160"/>
<dbReference type="VEuPathDB" id="TrichDB:TVAGG3_0330840"/>
<name>A2E142_TRIV3</name>
<reference evidence="2" key="2">
    <citation type="journal article" date="2007" name="Science">
        <title>Draft genome sequence of the sexually transmitted pathogen Trichomonas vaginalis.</title>
        <authorList>
            <person name="Carlton J.M."/>
            <person name="Hirt R.P."/>
            <person name="Silva J.C."/>
            <person name="Delcher A.L."/>
            <person name="Schatz M."/>
            <person name="Zhao Q."/>
            <person name="Wortman J.R."/>
            <person name="Bidwell S.L."/>
            <person name="Alsmark U.C.M."/>
            <person name="Besteiro S."/>
            <person name="Sicheritz-Ponten T."/>
            <person name="Noel C.J."/>
            <person name="Dacks J.B."/>
            <person name="Foster P.G."/>
            <person name="Simillion C."/>
            <person name="Van de Peer Y."/>
            <person name="Miranda-Saavedra D."/>
            <person name="Barton G.J."/>
            <person name="Westrop G.D."/>
            <person name="Mueller S."/>
            <person name="Dessi D."/>
            <person name="Fiori P.L."/>
            <person name="Ren Q."/>
            <person name="Paulsen I."/>
            <person name="Zhang H."/>
            <person name="Bastida-Corcuera F.D."/>
            <person name="Simoes-Barbosa A."/>
            <person name="Brown M.T."/>
            <person name="Hayes R.D."/>
            <person name="Mukherjee M."/>
            <person name="Okumura C.Y."/>
            <person name="Schneider R."/>
            <person name="Smith A.J."/>
            <person name="Vanacova S."/>
            <person name="Villalvazo M."/>
            <person name="Haas B.J."/>
            <person name="Pertea M."/>
            <person name="Feldblyum T.V."/>
            <person name="Utterback T.R."/>
            <person name="Shu C.L."/>
            <person name="Osoegawa K."/>
            <person name="de Jong P.J."/>
            <person name="Hrdy I."/>
            <person name="Horvathova L."/>
            <person name="Zubacova Z."/>
            <person name="Dolezal P."/>
            <person name="Malik S.B."/>
            <person name="Logsdon J.M. Jr."/>
            <person name="Henze K."/>
            <person name="Gupta A."/>
            <person name="Wang C.C."/>
            <person name="Dunne R.L."/>
            <person name="Upcroft J.A."/>
            <person name="Upcroft P."/>
            <person name="White O."/>
            <person name="Salzberg S.L."/>
            <person name="Tang P."/>
            <person name="Chiu C.-H."/>
            <person name="Lee Y.-S."/>
            <person name="Embley T.M."/>
            <person name="Coombs G.H."/>
            <person name="Mottram J.C."/>
            <person name="Tachezy J."/>
            <person name="Fraser-Liggett C.M."/>
            <person name="Johnson P.J."/>
        </authorList>
    </citation>
    <scope>NUCLEOTIDE SEQUENCE [LARGE SCALE GENOMIC DNA]</scope>
    <source>
        <strain evidence="2">G3</strain>
    </source>
</reference>
<evidence type="ECO:0000313" key="3">
    <source>
        <dbReference type="Proteomes" id="UP000001542"/>
    </source>
</evidence>
<keyword evidence="1" id="KW-0175">Coiled coil</keyword>
<organism evidence="2 3">
    <name type="scientific">Trichomonas vaginalis (strain ATCC PRA-98 / G3)</name>
    <dbReference type="NCBI Taxonomy" id="412133"/>
    <lineage>
        <taxon>Eukaryota</taxon>
        <taxon>Metamonada</taxon>
        <taxon>Parabasalia</taxon>
        <taxon>Trichomonadida</taxon>
        <taxon>Trichomonadidae</taxon>
        <taxon>Trichomonas</taxon>
    </lineage>
</organism>
<reference evidence="2" key="1">
    <citation type="submission" date="2006-10" db="EMBL/GenBank/DDBJ databases">
        <authorList>
            <person name="Amadeo P."/>
            <person name="Zhao Q."/>
            <person name="Wortman J."/>
            <person name="Fraser-Liggett C."/>
            <person name="Carlton J."/>
        </authorList>
    </citation>
    <scope>NUCLEOTIDE SEQUENCE</scope>
    <source>
        <strain evidence="2">G3</strain>
    </source>
</reference>
<feature type="coiled-coil region" evidence="1">
    <location>
        <begin position="258"/>
        <end position="299"/>
    </location>
</feature>
<dbReference type="RefSeq" id="XP_001325897.1">
    <property type="nucleotide sequence ID" value="XM_001325862.1"/>
</dbReference>
<dbReference type="KEGG" id="tva:4771654"/>
<proteinExistence type="predicted"/>
<dbReference type="InParanoid" id="A2E142"/>
<dbReference type="OrthoDB" id="10566036at2759"/>
<feature type="coiled-coil region" evidence="1">
    <location>
        <begin position="27"/>
        <end position="120"/>
    </location>
</feature>
<keyword evidence="3" id="KW-1185">Reference proteome</keyword>
<dbReference type="EMBL" id="DS113282">
    <property type="protein sequence ID" value="EAY13674.1"/>
    <property type="molecule type" value="Genomic_DNA"/>
</dbReference>
<gene>
    <name evidence="2" type="ORF">TVAG_388160</name>
</gene>
<sequence>MSRLVETRRELIIHDLSSTNTSDDSSRSEELREITQLKKSIVNFKKEKDTLNRKIEALKDDITTAENANNVANANYIRVMRKLCELLGTQMNQDEVIQKIAELKQRVVKSREERDALQVQVSAQRQIMEDNMRNSQFMTQSIKTDILNASSKVTKTISKAKKAIQDATQIKDIIKEKETQYNELVAKLNTATNSKNNDPKQILNMLNKKATELHPYFTRTLKKLKIDYNSTNNLLDLQNKIINQFKATKDSSQKVTPVNQFNNEISLLNEKLSQRKQEYNNLQKHYQQKLNEITTEQDKKKEICVCPFRDQYEKEKAQRNKRLRTSLKAALEYSNKSWIVPKSHSDICQLIVYFAKTLKDELHQIECSETEDFNIFNCLEKKVQYVGKQNAKVISILQ</sequence>